<evidence type="ECO:0000259" key="3">
    <source>
        <dbReference type="SMART" id="SM00282"/>
    </source>
</evidence>
<feature type="compositionally biased region" description="Pro residues" evidence="2">
    <location>
        <begin position="2878"/>
        <end position="2894"/>
    </location>
</feature>
<evidence type="ECO:0000256" key="2">
    <source>
        <dbReference type="SAM" id="MobiDB-lite"/>
    </source>
</evidence>
<accession>A0ABV6W5Y2</accession>
<organism evidence="4 5">
    <name type="scientific">Streptacidiphilus cavernicola</name>
    <dbReference type="NCBI Taxonomy" id="3342716"/>
    <lineage>
        <taxon>Bacteria</taxon>
        <taxon>Bacillati</taxon>
        <taxon>Actinomycetota</taxon>
        <taxon>Actinomycetes</taxon>
        <taxon>Kitasatosporales</taxon>
        <taxon>Streptomycetaceae</taxon>
        <taxon>Streptacidiphilus</taxon>
    </lineage>
</organism>
<feature type="compositionally biased region" description="Low complexity" evidence="2">
    <location>
        <begin position="1428"/>
        <end position="1447"/>
    </location>
</feature>
<dbReference type="InterPro" id="IPR031325">
    <property type="entry name" value="RHS_repeat"/>
</dbReference>
<proteinExistence type="predicted"/>
<evidence type="ECO:0000313" key="4">
    <source>
        <dbReference type="EMBL" id="MFC1421266.1"/>
    </source>
</evidence>
<sequence length="3083" mass="319260">METATGLMYAYPINTDGTLGTRVELGTGWNSVSELTGGTFNGKTGVAGIVGSTGQLVVYPSSGGTTLGTSTLSARQVLATGWAPMNNLTAVNGIPGDSGTDLVAVDKATGMQWLYHSTGSFAANGRSATGMDLYTSPAGGSELLAHQADGTWVLRESSGVVYTFAQLPGAPASAPWRLSAIADKDGRTQHLAYNANGTLASATDTASGRALNFTWNSSDTHIASVSTGPVAGSDQSTVLTWTYVYDSGAPDELDQVCAPPTGGNTARSCMTYSYTSGSSSGSHYRSTVMDASPVSYWRLDDPLNSASAASEVLANEGTDAATYTGVALGGDAGPLSAFGSPTTSATFNGTSSQITLPDDLFKDTYTSVGLWFKTTKPGVLVSYQNQPLGSKTAPGFAVDPLYIDTNGDLRGEFYGTAVGIHPITTSSAVDDGKWHYAVLSAAGNTQTLYLDGAAVGSPLLGQIAINSQTYASIGAGYTKNLPWPNAPVAGSDGNNRFAGQIAEVAVYDHALGVPTVAQQWQAATHAATELTGSDSPLGKTRLAVTYDPVNDRASQLTDANGGTWKLNGSAVSGSTQEYRGAVLASRPSGYWNLSDSSGTQAANQIYNPRPTPNNGTYSNVGLRALGPFPDHDGEGTTVCCSATFDGSTSSLQLPAANVPHQGPGSISLWFKTTTAGVLFSYQSFPIGSAPAVGVDSWNPALYVGTDGYLHGEMWMGNGGAAMVSSTKVNDGNWHFAVLNATSTTSQVLYLDGNQTAGPLAGTISPNGTAYAYVGAGATGGSWPSAPTDPDGHFNGQIAKVAVFPQALTTATIQFLNNQRSAEVVTYDSAITDAHPTGYWPLDDTSGNQAADMVSSIAAQQNQGHYTNTTGGVPGPWTSGSTTATGFDGTDSYVQLPPTVAPTGSSASVEVWFKTTSPGVLYSYQSFPLGAGHTIANFADSWNPALYIGTDHLLHGQLMPGEGPGVVSSGTPMDGKWHMAALVVSGGSQQLYLDGQPSGTPKTSTDGFLPAKSSYVYLGAGTDDMMFGQPVPTDASGHFNGALTDFASYDYALTPSAVAGHYSAATTADNGTGTDAATAYRTQIVQGAPDDYWRLDDPEGSSVAQDELGTALPDPYAGTYNDTTESGTGPSGNPDESGATFNGTDSSVALPASAAPTSGPASMELWFKTSTAGVLYSYQSTPLGGAAVNWNPALYVGTDGKLHGLFLDIAGHPSDSLTSTGTVNDNTWHQAALTATGTTETLYLDGRKQGAESSGTLQYNGGPYVYLGAGGVVSAWPDAPAGDSTSTSYFKGSIAEASYYPSTLDAATVAAHFQAMASSANPTPVTTATVTDPGGNTLTYQYDTDNGGRLLATTDAYGDTTRYGYDTSGYLDTVTDPDGHTTTNGHDAQGNVVSSTTCTDTSSCHTSFATYYLNTVNSLDPRNGEKLTSSDARSSSSSDTTYQTGYTYNTVGDLTDTRQPDGSTTHRAYTGGTESAPGGGSPPPGLLASTTDAMGDVTAYSYFSDGDLASTTNPSGLVTNYGYDNLGRITKKTVTCGNCAAALSTTVTDYTWDGQSNLLSQTDPATTDAVTGAIHTMRTSYMYDLDGEQTSQIFSDLTGGDTPRGTSWVYDAADDHVLKATDPLGRSVSYTYDAYGRVTSQTDAAGTRYTYAYSPMGQLQQTAISNFTGDPNSPVSARTQVLDSRAYDPAGRLATETDAMGRTTHTYYNDDGTVAEVDLDGFHNANGTTRDVVEETDRYDAAGNLISQSSGGGKSTTDLTYDVDGRTAGTTLDPGGLARTTTYSYNLNGQVSGTIQTGGGVSQSTGYAYTALGAVDSTNVKEATGNHITTVQFNQFGLPTSSVSPDGNAPGGTASAHTTYYAYDAAGQLTTTVLPPVGTEIYDPASHSDTVQQVSPIAYTGYDTFGDATSVKDPQGVLTSSGPQNRITTTTYDLDGEPVAVAEPAYTNPITGTTVHPVSTTGYDALGHPVYQTEDPTGLNQTIKDTYDQLGNVVSISLPDLNGKATTETSSYDLDGEQLSNTSATGAVAQATYDDLGRRITSTAVERYPAPQALTTRYTWDDAGDEVSSVEPGGGTTVASYDAAGEVLSVTDPTQHTTRTSYDGLGRAVSVAEPDGTTITAGYNALDQQVSAGEIDTTGVLARTAYTGYDLDGNTVSSTDAVASPADAAAHTTTFVVDALGRTTSQTEPVSAGSSITTSFGYDADGNRTRETNGDGNSTYFTYNSMGLGESTIDPPTAAHPAPADGTFTTGYDALGEATSNVEPGGVVRQTSYDSLGDLTGESASGGDGPATQRSLTYDQDGNLTSVSTPSGVADTYQYDDRGLLLQSAGPGGSSGYGYDADGNMVQRTDAAGTSGFTYNAGDQLTGMTDPLTGADIQYGYDGAGRLQSEQFGTGGGSRAFAYDTLGRLKTDTVKNPAGSAISSIGYGYNTDDQVTGKTTTGTAGAAANTYGYDLAGRLTSWNNGTSTTAYTWDAAGNRTSAGGQAATYDARDELLTDGTTSYTYTARGTLSSSTTQGGSTTQSQYDSFDRMIAEGSVTYSYDSLDRIAQTVGRNFTYDGGSDNLVSDGLALYSRQPDGTLVASAGLSGTTATDPQLSIADLHGDVVADLSPTSSSLTGSTDYDPFGQRVASSGGASGNLGYQGGWTDPATGQVNMSARWYQPSSGTFTSRDSATADSGPAAQSNRYSYGNDDPLDQSDPSGHNAICDAVWETLVGLVLCPIIFPTQMQPEDTCPALNGVNMCPGSIQWNQYYSRTSANCFIDPGLCDPGYGGGSTTTGYGVTSGSGRYSLTRRTDSPGVPLLPVFNPAPVNKRPHIHSDPLSWIKKAVTHTGVGILTGLAKGVVGFTATGVGAVGTLVVGTGTAVIGDILTDLTSDPQPTPMPDPEPDPGPLPPRKPKDEQERRKTCLAQRPPGAESNGSQEGWTYYAPTGPDGRAEGAVACMELDTSGGTKANPNSPGMSEAKERAKSLFPNAASTLVNSCHLIPKALGGRGVQANTTPCWATPINVGDMTKIQSFVAANLKMRDYVVEMRAKPYYSYATGAIPLYYRYDVDVYTRDGRLVNTYEDEIFNSKDGYNLDGSNS</sequence>
<dbReference type="InterPro" id="IPR022385">
    <property type="entry name" value="Rhs_assc_core"/>
</dbReference>
<dbReference type="CDD" id="cd00110">
    <property type="entry name" value="LamG"/>
    <property type="match status" value="3"/>
</dbReference>
<dbReference type="Pfam" id="PF25023">
    <property type="entry name" value="TEN_YD-shell"/>
    <property type="match status" value="3"/>
</dbReference>
<gene>
    <name evidence="4" type="ORF">ACEZDE_32175</name>
</gene>
<feature type="region of interest" description="Disordered" evidence="2">
    <location>
        <begin position="1418"/>
        <end position="1488"/>
    </location>
</feature>
<protein>
    <submittedName>
        <fullName evidence="4">LamG-like jellyroll fold domain-containing protein</fullName>
    </submittedName>
</protein>
<keyword evidence="5" id="KW-1185">Reference proteome</keyword>
<dbReference type="InterPro" id="IPR050708">
    <property type="entry name" value="T6SS_VgrG/RHS"/>
</dbReference>
<feature type="domain" description="Laminin G" evidence="3">
    <location>
        <begin position="364"/>
        <end position="509"/>
    </location>
</feature>
<feature type="compositionally biased region" description="Low complexity" evidence="2">
    <location>
        <begin position="1148"/>
        <end position="1159"/>
    </location>
</feature>
<dbReference type="Pfam" id="PF13385">
    <property type="entry name" value="Laminin_G_3"/>
    <property type="match status" value="4"/>
</dbReference>
<dbReference type="SUPFAM" id="SSF49899">
    <property type="entry name" value="Concanavalin A-like lectins/glucanases"/>
    <property type="match status" value="4"/>
</dbReference>
<dbReference type="NCBIfam" id="TIGR03696">
    <property type="entry name" value="Rhs_assc_core"/>
    <property type="match status" value="1"/>
</dbReference>
<feature type="region of interest" description="Disordered" evidence="2">
    <location>
        <begin position="1090"/>
        <end position="1159"/>
    </location>
</feature>
<name>A0ABV6W5Y2_9ACTN</name>
<feature type="region of interest" description="Disordered" evidence="2">
    <location>
        <begin position="2664"/>
        <end position="2699"/>
    </location>
</feature>
<dbReference type="InterPro" id="IPR056823">
    <property type="entry name" value="TEN-like_YD-shell"/>
</dbReference>
<dbReference type="RefSeq" id="WP_380544149.1">
    <property type="nucleotide sequence ID" value="NZ_JBHFAB010000036.1"/>
</dbReference>
<dbReference type="Gene3D" id="2.180.10.10">
    <property type="entry name" value="RHS repeat-associated core"/>
    <property type="match status" value="5"/>
</dbReference>
<comment type="caution">
    <text evidence="4">The sequence shown here is derived from an EMBL/GenBank/DDBJ whole genome shotgun (WGS) entry which is preliminary data.</text>
</comment>
<dbReference type="InterPro" id="IPR013320">
    <property type="entry name" value="ConA-like_dom_sf"/>
</dbReference>
<dbReference type="InterPro" id="IPR044929">
    <property type="entry name" value="DNA/RNA_non-sp_Endonuclease_sf"/>
</dbReference>
<feature type="compositionally biased region" description="Polar residues" evidence="2">
    <location>
        <begin position="2291"/>
        <end position="2310"/>
    </location>
</feature>
<dbReference type="NCBIfam" id="TIGR01643">
    <property type="entry name" value="YD_repeat_2x"/>
    <property type="match status" value="7"/>
</dbReference>
<dbReference type="Gene3D" id="3.40.570.10">
    <property type="entry name" value="Extracellular Endonuclease, subunit A"/>
    <property type="match status" value="1"/>
</dbReference>
<dbReference type="InterPro" id="IPR001791">
    <property type="entry name" value="Laminin_G"/>
</dbReference>
<dbReference type="PANTHER" id="PTHR32305">
    <property type="match status" value="1"/>
</dbReference>
<keyword evidence="1" id="KW-0677">Repeat</keyword>
<reference evidence="4 5" key="1">
    <citation type="submission" date="2024-09" db="EMBL/GenBank/DDBJ databases">
        <authorList>
            <person name="Lee S.D."/>
        </authorList>
    </citation>
    <scope>NUCLEOTIDE SEQUENCE [LARGE SCALE GENOMIC DNA]</scope>
    <source>
        <strain evidence="4 5">N8-3</strain>
    </source>
</reference>
<dbReference type="Proteomes" id="UP001592531">
    <property type="component" value="Unassembled WGS sequence"/>
</dbReference>
<feature type="compositionally biased region" description="Basic and acidic residues" evidence="2">
    <location>
        <begin position="2896"/>
        <end position="2905"/>
    </location>
</feature>
<dbReference type="SMART" id="SM00282">
    <property type="entry name" value="LamG"/>
    <property type="match status" value="4"/>
</dbReference>
<dbReference type="Gene3D" id="2.60.120.200">
    <property type="match status" value="4"/>
</dbReference>
<dbReference type="EMBL" id="JBHFAB010000036">
    <property type="protein sequence ID" value="MFC1421266.1"/>
    <property type="molecule type" value="Genomic_DNA"/>
</dbReference>
<feature type="domain" description="Laminin G" evidence="3">
    <location>
        <begin position="904"/>
        <end position="1046"/>
    </location>
</feature>
<evidence type="ECO:0000313" key="5">
    <source>
        <dbReference type="Proteomes" id="UP001592531"/>
    </source>
</evidence>
<dbReference type="PANTHER" id="PTHR32305:SF15">
    <property type="entry name" value="PROTEIN RHSA-RELATED"/>
    <property type="match status" value="1"/>
</dbReference>
<feature type="domain" description="Laminin G" evidence="3">
    <location>
        <begin position="662"/>
        <end position="805"/>
    </location>
</feature>
<feature type="compositionally biased region" description="Polar residues" evidence="2">
    <location>
        <begin position="2664"/>
        <end position="2687"/>
    </location>
</feature>
<feature type="region of interest" description="Disordered" evidence="2">
    <location>
        <begin position="2871"/>
        <end position="2924"/>
    </location>
</feature>
<feature type="domain" description="Laminin G" evidence="3">
    <location>
        <begin position="1158"/>
        <end position="1301"/>
    </location>
</feature>
<feature type="region of interest" description="Disordered" evidence="2">
    <location>
        <begin position="2255"/>
        <end position="2312"/>
    </location>
</feature>
<evidence type="ECO:0000256" key="1">
    <source>
        <dbReference type="ARBA" id="ARBA00022737"/>
    </source>
</evidence>
<dbReference type="Pfam" id="PF05593">
    <property type="entry name" value="RHS_repeat"/>
    <property type="match status" value="3"/>
</dbReference>
<dbReference type="InterPro" id="IPR006530">
    <property type="entry name" value="YD"/>
</dbReference>